<evidence type="ECO:0000313" key="5">
    <source>
        <dbReference type="Proteomes" id="UP000664293"/>
    </source>
</evidence>
<dbReference type="RefSeq" id="WP_206998584.1">
    <property type="nucleotide sequence ID" value="NZ_JAEKJR010000001.1"/>
</dbReference>
<keyword evidence="5" id="KW-1185">Reference proteome</keyword>
<accession>A0ABS3E355</accession>
<comment type="caution">
    <text evidence="4">The sequence shown here is derived from an EMBL/GenBank/DDBJ whole genome shotgun (WGS) entry which is preliminary data.</text>
</comment>
<evidence type="ECO:0000313" key="4">
    <source>
        <dbReference type="EMBL" id="MBN8429692.1"/>
    </source>
</evidence>
<dbReference type="InterPro" id="IPR003367">
    <property type="entry name" value="Thrombospondin_3-like_rpt"/>
</dbReference>
<dbReference type="SUPFAM" id="SSF56925">
    <property type="entry name" value="OMPA-like"/>
    <property type="match status" value="1"/>
</dbReference>
<name>A0ABS3E355_9GAMM</name>
<dbReference type="EMBL" id="JAEKJR010000001">
    <property type="protein sequence ID" value="MBN8429692.1"/>
    <property type="molecule type" value="Genomic_DNA"/>
</dbReference>
<protein>
    <submittedName>
        <fullName evidence="4">Outer membrane beta-barrel protein</fullName>
    </submittedName>
</protein>
<dbReference type="SUPFAM" id="SSF103647">
    <property type="entry name" value="TSP type-3 repeat"/>
    <property type="match status" value="1"/>
</dbReference>
<gene>
    <name evidence="4" type="ORF">JF535_02385</name>
</gene>
<feature type="chain" id="PRO_5047447401" evidence="2">
    <location>
        <begin position="40"/>
        <end position="283"/>
    </location>
</feature>
<dbReference type="InterPro" id="IPR011250">
    <property type="entry name" value="OMP/PagP_B-barrel"/>
</dbReference>
<dbReference type="InterPro" id="IPR027385">
    <property type="entry name" value="Beta-barrel_OMP"/>
</dbReference>
<evidence type="ECO:0000259" key="3">
    <source>
        <dbReference type="Pfam" id="PF13505"/>
    </source>
</evidence>
<reference evidence="4 5" key="1">
    <citation type="submission" date="2020-12" db="EMBL/GenBank/DDBJ databases">
        <title>Oil enriched cultivation method for isolating marine PHA-producing bacteria.</title>
        <authorList>
            <person name="Zheng W."/>
            <person name="Yu S."/>
            <person name="Huang Y."/>
        </authorList>
    </citation>
    <scope>NUCLEOTIDE SEQUENCE [LARGE SCALE GENOMIC DNA]</scope>
    <source>
        <strain evidence="4 5">SN0-2</strain>
    </source>
</reference>
<feature type="signal peptide" evidence="2">
    <location>
        <begin position="1"/>
        <end position="39"/>
    </location>
</feature>
<feature type="domain" description="Outer membrane protein beta-barrel" evidence="3">
    <location>
        <begin position="29"/>
        <end position="187"/>
    </location>
</feature>
<dbReference type="Gene3D" id="2.40.160.20">
    <property type="match status" value="1"/>
</dbReference>
<evidence type="ECO:0000256" key="2">
    <source>
        <dbReference type="SAM" id="SignalP"/>
    </source>
</evidence>
<evidence type="ECO:0000256" key="1">
    <source>
        <dbReference type="ARBA" id="ARBA00022729"/>
    </source>
</evidence>
<organism evidence="4 5">
    <name type="scientific">Microbulbifer salipaludis</name>
    <dbReference type="NCBI Taxonomy" id="187980"/>
    <lineage>
        <taxon>Bacteria</taxon>
        <taxon>Pseudomonadati</taxon>
        <taxon>Pseudomonadota</taxon>
        <taxon>Gammaproteobacteria</taxon>
        <taxon>Cellvibrionales</taxon>
        <taxon>Microbulbiferaceae</taxon>
        <taxon>Microbulbifer</taxon>
    </lineage>
</organism>
<dbReference type="Proteomes" id="UP000664293">
    <property type="component" value="Unassembled WGS sequence"/>
</dbReference>
<dbReference type="InterPro" id="IPR028974">
    <property type="entry name" value="TSP_type-3_rpt"/>
</dbReference>
<dbReference type="Pfam" id="PF13505">
    <property type="entry name" value="OMP_b-brl"/>
    <property type="match status" value="1"/>
</dbReference>
<keyword evidence="1 2" id="KW-0732">Signal</keyword>
<proteinExistence type="predicted"/>
<sequence length="283" mass="31507">MTTSPAPALKHLCSRIRRHCQRSLVLGSCLALIGAPALADNEGTLTLYLNGGQYWFDEERLSGTPYFLEELQDSSGGGIGFGYNITDRWAIEGVFDYFSADLKDAREDVAVQNYHLDLMYQFGGQFCGNYLWQPYVVFGAGELRVDEDSFSYPDNWHQRQTMVNFGAGIKYQLAPRWQVRGDLRGFQGVEEGGMDGFLSFAIGYQWQDEVVPRDWDGDGIYSNIDQCPQTPPGIDVDMRGCPVDSDGDGVPDYLDQCPGTPMGMAVNEDGCPLEDYDPGDFSK</sequence>
<dbReference type="Pfam" id="PF02412">
    <property type="entry name" value="TSP_3"/>
    <property type="match status" value="1"/>
</dbReference>